<geneLocation type="plasmid" evidence="2"/>
<gene>
    <name evidence="1" type="ORF">OU5_P0147</name>
</gene>
<dbReference type="HOGENOM" id="CLU_3275353_0_0_6"/>
<evidence type="ECO:0000313" key="2">
    <source>
        <dbReference type="Proteomes" id="UP000026913"/>
    </source>
</evidence>
<keyword evidence="1" id="KW-0614">Plasmid</keyword>
<organism evidence="1 2">
    <name type="scientific">Pseudomonas mandelii JR-1</name>
    <dbReference type="NCBI Taxonomy" id="1147786"/>
    <lineage>
        <taxon>Bacteria</taxon>
        <taxon>Pseudomonadati</taxon>
        <taxon>Pseudomonadota</taxon>
        <taxon>Gammaproteobacteria</taxon>
        <taxon>Pseudomonadales</taxon>
        <taxon>Pseudomonadaceae</taxon>
        <taxon>Pseudomonas</taxon>
    </lineage>
</organism>
<protein>
    <submittedName>
        <fullName evidence="1">Uncharacterized protein</fullName>
    </submittedName>
</protein>
<evidence type="ECO:0000313" key="1">
    <source>
        <dbReference type="EMBL" id="AHZ73399.1"/>
    </source>
</evidence>
<reference evidence="1 2" key="1">
    <citation type="journal article" date="2012" name="J. Bacteriol.">
        <title>Genome sequence of cold-adapted Pseudomonas mandelii strain JR-1.</title>
        <authorList>
            <person name="Jang S.H."/>
            <person name="Kim J."/>
            <person name="Kim J."/>
            <person name="Hong S."/>
            <person name="Lee C."/>
        </authorList>
    </citation>
    <scope>NUCLEOTIDE SEQUENCE [LARGE SCALE GENOMIC DNA]</scope>
    <source>
        <strain evidence="1 2">JR-1</strain>
        <plasmid evidence="2">Plasmid</plasmid>
    </source>
</reference>
<dbReference type="AlphaFoldDB" id="A0A024EKD3"/>
<accession>A0A024EKD3</accession>
<name>A0A024EKD3_9PSED</name>
<dbReference type="Proteomes" id="UP000026913">
    <property type="component" value="Plasmid unnamed"/>
</dbReference>
<dbReference type="EMBL" id="CP005961">
    <property type="protein sequence ID" value="AHZ73399.1"/>
    <property type="molecule type" value="Genomic_DNA"/>
</dbReference>
<proteinExistence type="predicted"/>
<dbReference type="KEGG" id="pman:OU5_P0147"/>
<sequence length="41" mass="4747">MPGPSHQNGESKREYHRCCQGSTEHVDRLLTRFFAAVMRLT</sequence>